<reference evidence="4 5" key="1">
    <citation type="submission" date="2016-04" db="EMBL/GenBank/DDBJ databases">
        <authorList>
            <person name="Evans L.H."/>
            <person name="Alamgir A."/>
            <person name="Owens N."/>
            <person name="Weber N.D."/>
            <person name="Virtaneva K."/>
            <person name="Barbian K."/>
            <person name="Babar A."/>
            <person name="Rosenke K."/>
        </authorList>
    </citation>
    <scope>NUCLEOTIDE SEQUENCE [LARGE SCALE GENOMIC DNA]</scope>
    <source>
        <strain evidence="4 5">IFM 0406</strain>
    </source>
</reference>
<keyword evidence="5" id="KW-1185">Reference proteome</keyword>
<sequence length="431" mass="47050">MRVGVEKRNDVDTTTCAIAGGGPAGMVLGLLLARAGVKVTVLEKHADFLRDFRGDTVHPSTLRLLDELGLADAFAALPHNRVTRLEFDVPGGEKVVLADYSMLPGRYPYIAMVPQWDLLNLLADTAKREPGFHLRMNTEVTGPIIDNDKVVGVRYRTADGETGELRADLTVAADGRWSSLRASVGLRPREFTSPIDVWWLRVSKRDGDSAGGGLSAQITPAGIGLAIDRGDNFQLAYINRKNFDPVIRREGVDAFRARFSAMFPALADRSEEIRTLDDVKHLDVRVNRLRRWHVDGLLCIGDAAHAMSPMGGVGINLAIQDAVGAATLLAKPLLRHDISAADLAKVARRRWPATVVVQALQRFLQATMTGPLVTGERDGFPKVPQWLFRNIPALRSVPAYLVAFGPRPEHAPAFARPQAVSPGRQGPPRRG</sequence>
<dbReference type="Proteomes" id="UP000076512">
    <property type="component" value="Unassembled WGS sequence"/>
</dbReference>
<dbReference type="Pfam" id="PF01494">
    <property type="entry name" value="FAD_binding_3"/>
    <property type="match status" value="1"/>
</dbReference>
<evidence type="ECO:0000313" key="5">
    <source>
        <dbReference type="Proteomes" id="UP000076512"/>
    </source>
</evidence>
<evidence type="ECO:0000259" key="3">
    <source>
        <dbReference type="Pfam" id="PF01494"/>
    </source>
</evidence>
<dbReference type="OrthoDB" id="9791689at2"/>
<feature type="domain" description="FAD-binding" evidence="3">
    <location>
        <begin position="14"/>
        <end position="334"/>
    </location>
</feature>
<dbReference type="AlphaFoldDB" id="A0A164LQB3"/>
<accession>A0A164LQB3</accession>
<dbReference type="PANTHER" id="PTHR43476:SF5">
    <property type="entry name" value="FAD-DEPENDENT MONOOXYGENASE"/>
    <property type="match status" value="1"/>
</dbReference>
<organism evidence="4 5">
    <name type="scientific">Nocardia terpenica</name>
    <dbReference type="NCBI Taxonomy" id="455432"/>
    <lineage>
        <taxon>Bacteria</taxon>
        <taxon>Bacillati</taxon>
        <taxon>Actinomycetota</taxon>
        <taxon>Actinomycetes</taxon>
        <taxon>Mycobacteriales</taxon>
        <taxon>Nocardiaceae</taxon>
        <taxon>Nocardia</taxon>
    </lineage>
</organism>
<keyword evidence="1" id="KW-0560">Oxidoreductase</keyword>
<dbReference type="PANTHER" id="PTHR43476">
    <property type="entry name" value="3-(3-HYDROXY-PHENYL)PROPIONATE/3-HYDROXYCINNAMIC ACID HYDROXYLASE"/>
    <property type="match status" value="1"/>
</dbReference>
<dbReference type="STRING" id="455432.AWN90_28095"/>
<dbReference type="InterPro" id="IPR036188">
    <property type="entry name" value="FAD/NAD-bd_sf"/>
</dbReference>
<name>A0A164LQB3_9NOCA</name>
<protein>
    <recommendedName>
        <fullName evidence="3">FAD-binding domain-containing protein</fullName>
    </recommendedName>
</protein>
<comment type="caution">
    <text evidence="4">The sequence shown here is derived from an EMBL/GenBank/DDBJ whole genome shotgun (WGS) entry which is preliminary data.</text>
</comment>
<proteinExistence type="predicted"/>
<evidence type="ECO:0000313" key="4">
    <source>
        <dbReference type="EMBL" id="KZM72653.1"/>
    </source>
</evidence>
<evidence type="ECO:0000256" key="1">
    <source>
        <dbReference type="ARBA" id="ARBA00023002"/>
    </source>
</evidence>
<evidence type="ECO:0000256" key="2">
    <source>
        <dbReference type="SAM" id="MobiDB-lite"/>
    </source>
</evidence>
<dbReference type="GO" id="GO:0016491">
    <property type="term" value="F:oxidoreductase activity"/>
    <property type="evidence" value="ECO:0007669"/>
    <property type="project" value="UniProtKB-KW"/>
</dbReference>
<dbReference type="NCBIfam" id="NF004834">
    <property type="entry name" value="PRK06185.1-3"/>
    <property type="match status" value="1"/>
</dbReference>
<dbReference type="PRINTS" id="PR00420">
    <property type="entry name" value="RNGMNOXGNASE"/>
</dbReference>
<dbReference type="EMBL" id="LWGR01000007">
    <property type="protein sequence ID" value="KZM72653.1"/>
    <property type="molecule type" value="Genomic_DNA"/>
</dbReference>
<dbReference type="InterPro" id="IPR050631">
    <property type="entry name" value="PheA/TfdB_FAD_monoxygenase"/>
</dbReference>
<dbReference type="NCBIfam" id="NF004833">
    <property type="entry name" value="PRK06185.1-1"/>
    <property type="match status" value="1"/>
</dbReference>
<dbReference type="GO" id="GO:0071949">
    <property type="term" value="F:FAD binding"/>
    <property type="evidence" value="ECO:0007669"/>
    <property type="project" value="InterPro"/>
</dbReference>
<dbReference type="SUPFAM" id="SSF51905">
    <property type="entry name" value="FAD/NAD(P)-binding domain"/>
    <property type="match status" value="1"/>
</dbReference>
<gene>
    <name evidence="4" type="ORF">AWN90_28095</name>
</gene>
<dbReference type="Gene3D" id="3.50.50.60">
    <property type="entry name" value="FAD/NAD(P)-binding domain"/>
    <property type="match status" value="1"/>
</dbReference>
<dbReference type="InterPro" id="IPR002938">
    <property type="entry name" value="FAD-bd"/>
</dbReference>
<dbReference type="RefSeq" id="WP_067588754.1">
    <property type="nucleotide sequence ID" value="NZ_JABMCZ010000005.1"/>
</dbReference>
<feature type="region of interest" description="Disordered" evidence="2">
    <location>
        <begin position="412"/>
        <end position="431"/>
    </location>
</feature>